<keyword evidence="2" id="KW-1185">Reference proteome</keyword>
<comment type="caution">
    <text evidence="1">The sequence shown here is derived from an EMBL/GenBank/DDBJ whole genome shotgun (WGS) entry which is preliminary data.</text>
</comment>
<organism evidence="1 2">
    <name type="scientific">Goodea atripinnis</name>
    <dbReference type="NCBI Taxonomy" id="208336"/>
    <lineage>
        <taxon>Eukaryota</taxon>
        <taxon>Metazoa</taxon>
        <taxon>Chordata</taxon>
        <taxon>Craniata</taxon>
        <taxon>Vertebrata</taxon>
        <taxon>Euteleostomi</taxon>
        <taxon>Actinopterygii</taxon>
        <taxon>Neopterygii</taxon>
        <taxon>Teleostei</taxon>
        <taxon>Neoteleostei</taxon>
        <taxon>Acanthomorphata</taxon>
        <taxon>Ovalentaria</taxon>
        <taxon>Atherinomorphae</taxon>
        <taxon>Cyprinodontiformes</taxon>
        <taxon>Goodeidae</taxon>
        <taxon>Goodea</taxon>
    </lineage>
</organism>
<evidence type="ECO:0000313" key="2">
    <source>
        <dbReference type="Proteomes" id="UP001476798"/>
    </source>
</evidence>
<reference evidence="1 2" key="1">
    <citation type="submission" date="2021-06" db="EMBL/GenBank/DDBJ databases">
        <authorList>
            <person name="Palmer J.M."/>
        </authorList>
    </citation>
    <scope>NUCLEOTIDE SEQUENCE [LARGE SCALE GENOMIC DNA]</scope>
    <source>
        <strain evidence="1 2">GA_2019</strain>
        <tissue evidence="1">Muscle</tissue>
    </source>
</reference>
<dbReference type="EMBL" id="JAHRIO010010101">
    <property type="protein sequence ID" value="MEQ2160773.1"/>
    <property type="molecule type" value="Genomic_DNA"/>
</dbReference>
<name>A0ABV0MNX9_9TELE</name>
<sequence length="81" mass="8686">MRSNSTPSWSHLPHQLTVGLYEFEVTVDGEGAHGQGYVNVTVRPGPVHRCTNGGQGTLHLSGSDASGDHICSPEAYLFLNH</sequence>
<protein>
    <submittedName>
        <fullName evidence="1">Uncharacterized protein</fullName>
    </submittedName>
</protein>
<gene>
    <name evidence="1" type="ORF">GOODEAATRI_002840</name>
</gene>
<proteinExistence type="predicted"/>
<dbReference type="Proteomes" id="UP001476798">
    <property type="component" value="Unassembled WGS sequence"/>
</dbReference>
<evidence type="ECO:0000313" key="1">
    <source>
        <dbReference type="EMBL" id="MEQ2160773.1"/>
    </source>
</evidence>
<accession>A0ABV0MNX9</accession>